<dbReference type="EMBL" id="CP045851">
    <property type="protein sequence ID" value="QGG95329.1"/>
    <property type="molecule type" value="Genomic_DNA"/>
</dbReference>
<dbReference type="AlphaFoldDB" id="A0A5Q2RET6"/>
<sequence>MPVAVGHATPTHEMWSRLRRPFDTPEVVDAALGLSEEVIDQLIGSRLASGDGAERLLARMPVISRALSTAIQKRPERCSGELRGPVLWSETMAARGASYAAEDVFVCAVPRRHYDTDENRILVAALVAIRDAGRATDALPADAYDDEVLRLARANGQKADRWLHTQHLITVPRTRPTPREIRRVRAGSRKGTYTPAVRVLEEALEPLTVDDLLPYCDRRTRAQHAVLVGLAARLEARGQRVPHLRARDGVLRAGPLEYRHPRLRGANAGLHGILLGDVLVDVPPAGAMARRDVVVDSLRSRAEGRRVVAVFDDDDLDRAVELWAGPPAVP</sequence>
<gene>
    <name evidence="1" type="ORF">GH723_09590</name>
</gene>
<proteinExistence type="predicted"/>
<organism evidence="1 2">
    <name type="scientific">Actinomarinicola tropica</name>
    <dbReference type="NCBI Taxonomy" id="2789776"/>
    <lineage>
        <taxon>Bacteria</taxon>
        <taxon>Bacillati</taxon>
        <taxon>Actinomycetota</taxon>
        <taxon>Acidimicrobiia</taxon>
        <taxon>Acidimicrobiales</taxon>
        <taxon>Iamiaceae</taxon>
        <taxon>Actinomarinicola</taxon>
    </lineage>
</organism>
<accession>A0A5Q2RET6</accession>
<name>A0A5Q2RET6_9ACTN</name>
<dbReference type="KEGG" id="atq:GH723_09590"/>
<dbReference type="RefSeq" id="WP_153759437.1">
    <property type="nucleotide sequence ID" value="NZ_CP045851.1"/>
</dbReference>
<evidence type="ECO:0000313" key="1">
    <source>
        <dbReference type="EMBL" id="QGG95329.1"/>
    </source>
</evidence>
<protein>
    <submittedName>
        <fullName evidence="1">Uncharacterized protein</fullName>
    </submittedName>
</protein>
<dbReference type="Proteomes" id="UP000334019">
    <property type="component" value="Chromosome"/>
</dbReference>
<evidence type="ECO:0000313" key="2">
    <source>
        <dbReference type="Proteomes" id="UP000334019"/>
    </source>
</evidence>
<keyword evidence="2" id="KW-1185">Reference proteome</keyword>
<reference evidence="1 2" key="1">
    <citation type="submission" date="2019-11" db="EMBL/GenBank/DDBJ databases">
        <authorList>
            <person name="He Y."/>
        </authorList>
    </citation>
    <scope>NUCLEOTIDE SEQUENCE [LARGE SCALE GENOMIC DNA]</scope>
    <source>
        <strain evidence="1 2">SCSIO 58843</strain>
    </source>
</reference>